<dbReference type="AlphaFoldDB" id="A0A329RUK3"/>
<comment type="caution">
    <text evidence="2">The sequence shown here is derived from an EMBL/GenBank/DDBJ whole genome shotgun (WGS) entry which is preliminary data.</text>
</comment>
<accession>A0A329RUK3</accession>
<proteinExistence type="predicted"/>
<gene>
    <name evidence="2" type="ORF">PC110_g15405</name>
</gene>
<feature type="compositionally biased region" description="Low complexity" evidence="1">
    <location>
        <begin position="116"/>
        <end position="125"/>
    </location>
</feature>
<dbReference type="EMBL" id="MJFZ01000506">
    <property type="protein sequence ID" value="RAW28195.1"/>
    <property type="molecule type" value="Genomic_DNA"/>
</dbReference>
<dbReference type="InterPro" id="IPR036397">
    <property type="entry name" value="RNaseH_sf"/>
</dbReference>
<dbReference type="GO" id="GO:0003676">
    <property type="term" value="F:nucleic acid binding"/>
    <property type="evidence" value="ECO:0007669"/>
    <property type="project" value="InterPro"/>
</dbReference>
<keyword evidence="3" id="KW-1185">Reference proteome</keyword>
<protein>
    <recommendedName>
        <fullName evidence="4">Integrase catalytic domain-containing protein</fullName>
    </recommendedName>
</protein>
<organism evidence="2 3">
    <name type="scientific">Phytophthora cactorum</name>
    <dbReference type="NCBI Taxonomy" id="29920"/>
    <lineage>
        <taxon>Eukaryota</taxon>
        <taxon>Sar</taxon>
        <taxon>Stramenopiles</taxon>
        <taxon>Oomycota</taxon>
        <taxon>Peronosporomycetes</taxon>
        <taxon>Peronosporales</taxon>
        <taxon>Peronosporaceae</taxon>
        <taxon>Phytophthora</taxon>
    </lineage>
</organism>
<dbReference type="Gene3D" id="3.30.420.10">
    <property type="entry name" value="Ribonuclease H-like superfamily/Ribonuclease H"/>
    <property type="match status" value="1"/>
</dbReference>
<reference evidence="2 3" key="1">
    <citation type="submission" date="2018-01" db="EMBL/GenBank/DDBJ databases">
        <title>Draft genome of the strawberry crown rot pathogen Phytophthora cactorum.</title>
        <authorList>
            <person name="Armitage A.D."/>
            <person name="Lysoe E."/>
            <person name="Nellist C.F."/>
            <person name="Harrison R.J."/>
            <person name="Brurberg M.B."/>
        </authorList>
    </citation>
    <scope>NUCLEOTIDE SEQUENCE [LARGE SCALE GENOMIC DNA]</scope>
    <source>
        <strain evidence="2 3">10300</strain>
    </source>
</reference>
<evidence type="ECO:0000256" key="1">
    <source>
        <dbReference type="SAM" id="MobiDB-lite"/>
    </source>
</evidence>
<dbReference type="STRING" id="29920.A0A329RUK3"/>
<dbReference type="VEuPathDB" id="FungiDB:PC110_g15405"/>
<feature type="region of interest" description="Disordered" evidence="1">
    <location>
        <begin position="108"/>
        <end position="127"/>
    </location>
</feature>
<evidence type="ECO:0008006" key="4">
    <source>
        <dbReference type="Google" id="ProtNLM"/>
    </source>
</evidence>
<evidence type="ECO:0000313" key="2">
    <source>
        <dbReference type="EMBL" id="RAW28195.1"/>
    </source>
</evidence>
<sequence length="138" mass="14767">MLHLAPVAASITAAQTAAIFIDTVYRHHGLPSSIGSDRDPRVTAAFWSELIQALGMRYTTSFKSWSSFLPMVEFALNNAEHASTGLVNYGLHPRVPTLLGVERSRSTNKIGDADSDAGPSASPDSMSNLYTSADTVLV</sequence>
<dbReference type="SUPFAM" id="SSF53098">
    <property type="entry name" value="Ribonuclease H-like"/>
    <property type="match status" value="1"/>
</dbReference>
<dbReference type="OrthoDB" id="674670at2759"/>
<dbReference type="InterPro" id="IPR012337">
    <property type="entry name" value="RNaseH-like_sf"/>
</dbReference>
<name>A0A329RUK3_9STRA</name>
<evidence type="ECO:0000313" key="3">
    <source>
        <dbReference type="Proteomes" id="UP000251314"/>
    </source>
</evidence>
<dbReference type="Proteomes" id="UP000251314">
    <property type="component" value="Unassembled WGS sequence"/>
</dbReference>